<dbReference type="PROSITE" id="PS51886">
    <property type="entry name" value="TLDC"/>
    <property type="match status" value="1"/>
</dbReference>
<sequence>MKNEMLDKPMQKNLWDLLSRDYKAILESGDFSDVIITVGKEPNVKEFRGHSLVLKVRSSYFRTALSRDWAKFSHGGMMKFTKPNIEPEIFEVIFKYIYSGTINLGGFSIPDIFELLIAADELSFVELCDHIQDFLVMSQVSVKQHIVSATTIAQRHSSFGKLDSFCKKILEQTPEMYFHAQDFITTPSELLLSLFEKHPITLKEIEFWNKLVEWGRAQMPLLSLDVSEWTSVDFSTFGSLVNPYVHHIKFNRMMPDEFFKEIYPFRLIFDGAFYNQLLEYHTIAQKRHSHYPDIDSNLITRQHAALISEWINDTKIAALDTSMNITSDGNNLNNEYEYNLLIRGSHDGFTAKAFHKHCDLKGPTITLIHVKDTNEILGGYNPLDWRAKSDSSGDNASTRESFIFALDYEDVNKSILSRIVDTDYAICQSSRYGPHFGNHIRPDLGIMGILNNAKEGQCNKLKYKKRIRKANGKFRIGEYEVFQVVQKKL</sequence>
<comment type="caution">
    <text evidence="3">The sequence shown here is derived from an EMBL/GenBank/DDBJ whole genome shotgun (WGS) entry which is preliminary data.</text>
</comment>
<reference evidence="3" key="1">
    <citation type="submission" date="2021-06" db="EMBL/GenBank/DDBJ databases">
        <authorList>
            <person name="Kallberg Y."/>
            <person name="Tangrot J."/>
            <person name="Rosling A."/>
        </authorList>
    </citation>
    <scope>NUCLEOTIDE SEQUENCE</scope>
    <source>
        <strain evidence="3">CL551</strain>
    </source>
</reference>
<dbReference type="SUPFAM" id="SSF54695">
    <property type="entry name" value="POZ domain"/>
    <property type="match status" value="1"/>
</dbReference>
<dbReference type="Pfam" id="PF07534">
    <property type="entry name" value="TLD"/>
    <property type="match status" value="1"/>
</dbReference>
<evidence type="ECO:0000313" key="3">
    <source>
        <dbReference type="EMBL" id="CAG8507528.1"/>
    </source>
</evidence>
<name>A0A9N9F3L1_9GLOM</name>
<dbReference type="AlphaFoldDB" id="A0A9N9F3L1"/>
<dbReference type="PANTHER" id="PTHR24410">
    <property type="entry name" value="HL07962P-RELATED"/>
    <property type="match status" value="1"/>
</dbReference>
<dbReference type="EMBL" id="CAJVPV010001762">
    <property type="protein sequence ID" value="CAG8507528.1"/>
    <property type="molecule type" value="Genomic_DNA"/>
</dbReference>
<evidence type="ECO:0000259" key="2">
    <source>
        <dbReference type="PROSITE" id="PS51886"/>
    </source>
</evidence>
<dbReference type="Proteomes" id="UP000789342">
    <property type="component" value="Unassembled WGS sequence"/>
</dbReference>
<dbReference type="OrthoDB" id="6359816at2759"/>
<dbReference type="InterPro" id="IPR051481">
    <property type="entry name" value="BTB-POZ/Galectin-3-binding"/>
</dbReference>
<dbReference type="Pfam" id="PF00651">
    <property type="entry name" value="BTB"/>
    <property type="match status" value="1"/>
</dbReference>
<accession>A0A9N9F3L1</accession>
<dbReference type="PROSITE" id="PS50097">
    <property type="entry name" value="BTB"/>
    <property type="match status" value="1"/>
</dbReference>
<gene>
    <name evidence="3" type="ORF">AMORRO_LOCUS3563</name>
</gene>
<dbReference type="PANTHER" id="PTHR24410:SF23">
    <property type="entry name" value="BTB DOMAIN-CONTAINING PROTEIN-RELATED"/>
    <property type="match status" value="1"/>
</dbReference>
<feature type="domain" description="BTB" evidence="1">
    <location>
        <begin position="32"/>
        <end position="106"/>
    </location>
</feature>
<keyword evidence="4" id="KW-1185">Reference proteome</keyword>
<feature type="domain" description="TLDc" evidence="2">
    <location>
        <begin position="309"/>
        <end position="485"/>
    </location>
</feature>
<dbReference type="InterPro" id="IPR006571">
    <property type="entry name" value="TLDc_dom"/>
</dbReference>
<evidence type="ECO:0000313" key="4">
    <source>
        <dbReference type="Proteomes" id="UP000789342"/>
    </source>
</evidence>
<protein>
    <submittedName>
        <fullName evidence="3">14573_t:CDS:1</fullName>
    </submittedName>
</protein>
<organism evidence="3 4">
    <name type="scientific">Acaulospora morrowiae</name>
    <dbReference type="NCBI Taxonomy" id="94023"/>
    <lineage>
        <taxon>Eukaryota</taxon>
        <taxon>Fungi</taxon>
        <taxon>Fungi incertae sedis</taxon>
        <taxon>Mucoromycota</taxon>
        <taxon>Glomeromycotina</taxon>
        <taxon>Glomeromycetes</taxon>
        <taxon>Diversisporales</taxon>
        <taxon>Acaulosporaceae</taxon>
        <taxon>Acaulospora</taxon>
    </lineage>
</organism>
<proteinExistence type="predicted"/>
<dbReference type="Gene3D" id="3.30.710.10">
    <property type="entry name" value="Potassium Channel Kv1.1, Chain A"/>
    <property type="match status" value="1"/>
</dbReference>
<dbReference type="InterPro" id="IPR011333">
    <property type="entry name" value="SKP1/BTB/POZ_sf"/>
</dbReference>
<dbReference type="InterPro" id="IPR000210">
    <property type="entry name" value="BTB/POZ_dom"/>
</dbReference>
<evidence type="ECO:0000259" key="1">
    <source>
        <dbReference type="PROSITE" id="PS50097"/>
    </source>
</evidence>
<dbReference type="SMART" id="SM00225">
    <property type="entry name" value="BTB"/>
    <property type="match status" value="1"/>
</dbReference>